<dbReference type="EMBL" id="JASCZI010271977">
    <property type="protein sequence ID" value="MED6218714.1"/>
    <property type="molecule type" value="Genomic_DNA"/>
</dbReference>
<evidence type="ECO:0000313" key="1">
    <source>
        <dbReference type="EMBL" id="MED6218714.1"/>
    </source>
</evidence>
<reference evidence="1 2" key="1">
    <citation type="journal article" date="2023" name="Plants (Basel)">
        <title>Bridging the Gap: Combining Genomics and Transcriptomics Approaches to Understand Stylosanthes scabra, an Orphan Legume from the Brazilian Caatinga.</title>
        <authorList>
            <person name="Ferreira-Neto J.R.C."/>
            <person name="da Silva M.D."/>
            <person name="Binneck E."/>
            <person name="de Melo N.F."/>
            <person name="da Silva R.H."/>
            <person name="de Melo A.L.T.M."/>
            <person name="Pandolfi V."/>
            <person name="Bustamante F.O."/>
            <person name="Brasileiro-Vidal A.C."/>
            <person name="Benko-Iseppon A.M."/>
        </authorList>
    </citation>
    <scope>NUCLEOTIDE SEQUENCE [LARGE SCALE GENOMIC DNA]</scope>
    <source>
        <tissue evidence="1">Leaves</tissue>
    </source>
</reference>
<evidence type="ECO:0000313" key="2">
    <source>
        <dbReference type="Proteomes" id="UP001341840"/>
    </source>
</evidence>
<sequence length="104" mass="11320">MCLLTWCSEVNAEPNKPNPVQAWAIAVNSIAEPSMEQAGGRTCKTLRRSSINVPVVVIVGNARTDVSEECKLGTSPIPMGRRDRATSLSWRARQVGSLLLDRIS</sequence>
<name>A0ABU6ZAY0_9FABA</name>
<dbReference type="Proteomes" id="UP001341840">
    <property type="component" value="Unassembled WGS sequence"/>
</dbReference>
<comment type="caution">
    <text evidence="1">The sequence shown here is derived from an EMBL/GenBank/DDBJ whole genome shotgun (WGS) entry which is preliminary data.</text>
</comment>
<gene>
    <name evidence="1" type="ORF">PIB30_029037</name>
</gene>
<keyword evidence="2" id="KW-1185">Reference proteome</keyword>
<organism evidence="1 2">
    <name type="scientific">Stylosanthes scabra</name>
    <dbReference type="NCBI Taxonomy" id="79078"/>
    <lineage>
        <taxon>Eukaryota</taxon>
        <taxon>Viridiplantae</taxon>
        <taxon>Streptophyta</taxon>
        <taxon>Embryophyta</taxon>
        <taxon>Tracheophyta</taxon>
        <taxon>Spermatophyta</taxon>
        <taxon>Magnoliopsida</taxon>
        <taxon>eudicotyledons</taxon>
        <taxon>Gunneridae</taxon>
        <taxon>Pentapetalae</taxon>
        <taxon>rosids</taxon>
        <taxon>fabids</taxon>
        <taxon>Fabales</taxon>
        <taxon>Fabaceae</taxon>
        <taxon>Papilionoideae</taxon>
        <taxon>50 kb inversion clade</taxon>
        <taxon>dalbergioids sensu lato</taxon>
        <taxon>Dalbergieae</taxon>
        <taxon>Pterocarpus clade</taxon>
        <taxon>Stylosanthes</taxon>
    </lineage>
</organism>
<protein>
    <submittedName>
        <fullName evidence="1">Uncharacterized protein</fullName>
    </submittedName>
</protein>
<accession>A0ABU6ZAY0</accession>
<proteinExistence type="predicted"/>